<dbReference type="Pfam" id="PF00877">
    <property type="entry name" value="NLPC_P60"/>
    <property type="match status" value="1"/>
</dbReference>
<name>A0ABP8TJA3_9ACTN</name>
<dbReference type="Gene3D" id="3.90.1720.10">
    <property type="entry name" value="endopeptidase domain like (from Nostoc punctiforme)"/>
    <property type="match status" value="1"/>
</dbReference>
<evidence type="ECO:0000313" key="9">
    <source>
        <dbReference type="Proteomes" id="UP001500212"/>
    </source>
</evidence>
<sequence>MRITISGAAAAAAVTLLLTTPSTALATAPAFAGAAGLGAQAAQTRACADHGRNDGPAGPTGGSPQERIERVVAAAASMTGRGLSYSWGAGGKGGPACGIADASPGGHHDYNVLGFDCSGLTLYAFWKGTGIDIGSSSSAQYRNGTKIPRGQMRRGDLIFWKTHAEHIVHVALYLGNNKIIEAAPPRGTKSVHVTDLYSSGGGDVMTDHAVRYIG</sequence>
<dbReference type="Proteomes" id="UP001500212">
    <property type="component" value="Unassembled WGS sequence"/>
</dbReference>
<proteinExistence type="inferred from homology"/>
<comment type="similarity">
    <text evidence="1">Belongs to the peptidase C40 family.</text>
</comment>
<accession>A0ABP8TJA3</accession>
<dbReference type="InterPro" id="IPR000064">
    <property type="entry name" value="NLP_P60_dom"/>
</dbReference>
<dbReference type="PANTHER" id="PTHR47359:SF3">
    <property type="entry name" value="NLP_P60 DOMAIN-CONTAINING PROTEIN-RELATED"/>
    <property type="match status" value="1"/>
</dbReference>
<keyword evidence="4" id="KW-0788">Thiol protease</keyword>
<feature type="region of interest" description="Disordered" evidence="5">
    <location>
        <begin position="46"/>
        <end position="65"/>
    </location>
</feature>
<protein>
    <recommendedName>
        <fullName evidence="7">NlpC/P60 domain-containing protein</fullName>
    </recommendedName>
</protein>
<dbReference type="InterPro" id="IPR038765">
    <property type="entry name" value="Papain-like_cys_pep_sf"/>
</dbReference>
<gene>
    <name evidence="8" type="ORF">GCM10023195_39330</name>
</gene>
<evidence type="ECO:0000256" key="1">
    <source>
        <dbReference type="ARBA" id="ARBA00007074"/>
    </source>
</evidence>
<dbReference type="RefSeq" id="WP_345355853.1">
    <property type="nucleotide sequence ID" value="NZ_BAABHJ010000008.1"/>
</dbReference>
<dbReference type="SUPFAM" id="SSF54001">
    <property type="entry name" value="Cysteine proteinases"/>
    <property type="match status" value="1"/>
</dbReference>
<evidence type="ECO:0000256" key="2">
    <source>
        <dbReference type="ARBA" id="ARBA00022670"/>
    </source>
</evidence>
<evidence type="ECO:0000256" key="5">
    <source>
        <dbReference type="SAM" id="MobiDB-lite"/>
    </source>
</evidence>
<comment type="caution">
    <text evidence="8">The sequence shown here is derived from an EMBL/GenBank/DDBJ whole genome shotgun (WGS) entry which is preliminary data.</text>
</comment>
<dbReference type="PROSITE" id="PS51935">
    <property type="entry name" value="NLPC_P60"/>
    <property type="match status" value="1"/>
</dbReference>
<evidence type="ECO:0000256" key="3">
    <source>
        <dbReference type="ARBA" id="ARBA00022801"/>
    </source>
</evidence>
<feature type="signal peptide" evidence="6">
    <location>
        <begin position="1"/>
        <end position="26"/>
    </location>
</feature>
<keyword evidence="3" id="KW-0378">Hydrolase</keyword>
<evidence type="ECO:0000256" key="4">
    <source>
        <dbReference type="ARBA" id="ARBA00022807"/>
    </source>
</evidence>
<evidence type="ECO:0000313" key="8">
    <source>
        <dbReference type="EMBL" id="GAA4609692.1"/>
    </source>
</evidence>
<keyword evidence="9" id="KW-1185">Reference proteome</keyword>
<feature type="chain" id="PRO_5047201844" description="NlpC/P60 domain-containing protein" evidence="6">
    <location>
        <begin position="27"/>
        <end position="214"/>
    </location>
</feature>
<evidence type="ECO:0000259" key="7">
    <source>
        <dbReference type="PROSITE" id="PS51935"/>
    </source>
</evidence>
<keyword evidence="2" id="KW-0645">Protease</keyword>
<feature type="domain" description="NlpC/P60" evidence="7">
    <location>
        <begin position="65"/>
        <end position="213"/>
    </location>
</feature>
<dbReference type="InterPro" id="IPR051794">
    <property type="entry name" value="PG_Endopeptidase_C40"/>
</dbReference>
<evidence type="ECO:0000256" key="6">
    <source>
        <dbReference type="SAM" id="SignalP"/>
    </source>
</evidence>
<keyword evidence="6" id="KW-0732">Signal</keyword>
<organism evidence="8 9">
    <name type="scientific">Actinoallomurus liliacearum</name>
    <dbReference type="NCBI Taxonomy" id="1080073"/>
    <lineage>
        <taxon>Bacteria</taxon>
        <taxon>Bacillati</taxon>
        <taxon>Actinomycetota</taxon>
        <taxon>Actinomycetes</taxon>
        <taxon>Streptosporangiales</taxon>
        <taxon>Thermomonosporaceae</taxon>
        <taxon>Actinoallomurus</taxon>
    </lineage>
</organism>
<dbReference type="PANTHER" id="PTHR47359">
    <property type="entry name" value="PEPTIDOGLYCAN DL-ENDOPEPTIDASE CWLO"/>
    <property type="match status" value="1"/>
</dbReference>
<dbReference type="EMBL" id="BAABHJ010000008">
    <property type="protein sequence ID" value="GAA4609692.1"/>
    <property type="molecule type" value="Genomic_DNA"/>
</dbReference>
<reference evidence="9" key="1">
    <citation type="journal article" date="2019" name="Int. J. Syst. Evol. Microbiol.">
        <title>The Global Catalogue of Microorganisms (GCM) 10K type strain sequencing project: providing services to taxonomists for standard genome sequencing and annotation.</title>
        <authorList>
            <consortium name="The Broad Institute Genomics Platform"/>
            <consortium name="The Broad Institute Genome Sequencing Center for Infectious Disease"/>
            <person name="Wu L."/>
            <person name="Ma J."/>
        </authorList>
    </citation>
    <scope>NUCLEOTIDE SEQUENCE [LARGE SCALE GENOMIC DNA]</scope>
    <source>
        <strain evidence="9">JCM 17938</strain>
    </source>
</reference>